<organism evidence="2 3">
    <name type="scientific">Candidatus Saccharicenans subterraneus</name>
    <dbReference type="NCBI Taxonomy" id="2508984"/>
    <lineage>
        <taxon>Bacteria</taxon>
        <taxon>Candidatus Aminicenantota</taxon>
        <taxon>Candidatus Aminicenantia</taxon>
        <taxon>Candidatus Aminicenantales</taxon>
        <taxon>Candidatus Saccharicenantaceae</taxon>
        <taxon>Candidatus Saccharicenans</taxon>
    </lineage>
</organism>
<dbReference type="InterPro" id="IPR011767">
    <property type="entry name" value="GLR_AS"/>
</dbReference>
<dbReference type="PROSITE" id="PS00195">
    <property type="entry name" value="GLUTAREDOXIN_1"/>
    <property type="match status" value="1"/>
</dbReference>
<dbReference type="PROSITE" id="PS51354">
    <property type="entry name" value="GLUTAREDOXIN_2"/>
    <property type="match status" value="1"/>
</dbReference>
<dbReference type="InterPro" id="IPR012336">
    <property type="entry name" value="Thioredoxin-like_fold"/>
</dbReference>
<dbReference type="CDD" id="cd02973">
    <property type="entry name" value="TRX_GRX_like"/>
    <property type="match status" value="1"/>
</dbReference>
<dbReference type="Pfam" id="PF13192">
    <property type="entry name" value="Thioredoxin_3"/>
    <property type="match status" value="1"/>
</dbReference>
<evidence type="ECO:0000259" key="1">
    <source>
        <dbReference type="Pfam" id="PF13192"/>
    </source>
</evidence>
<sequence>MQLLNEEVRDFTRKKFEAELQNPVHLVYFQKEKSPLIVPGREVQEDCGFCPETKQLLEELAGLSDKIKLTVYDFEKEPARAAEFRVDKVPAIVVMGEKDAGIRFFGIPSGYEFMSLLEAIVDVSRGETELTEETKTALKKLTKEVNIQVFVTPTCPYCPVAVRLGHQMALESPLVRAAMVEATEFPELTQKYEVFGVPKTIFNDSLSLEGAVPEEMFLEQVLKAGGQEVH</sequence>
<evidence type="ECO:0000313" key="3">
    <source>
        <dbReference type="Proteomes" id="UP000257323"/>
    </source>
</evidence>
<dbReference type="InterPro" id="IPR036249">
    <property type="entry name" value="Thioredoxin-like_sf"/>
</dbReference>
<gene>
    <name evidence="2" type="ORF">OP8BY_1465</name>
</gene>
<dbReference type="AlphaFoldDB" id="A0A3E2BJQ0"/>
<dbReference type="InterPro" id="IPR011903">
    <property type="entry name" value="TON_0319-like"/>
</dbReference>
<dbReference type="SUPFAM" id="SSF52833">
    <property type="entry name" value="Thioredoxin-like"/>
    <property type="match status" value="2"/>
</dbReference>
<dbReference type="EMBL" id="QUAH01000017">
    <property type="protein sequence ID" value="RFT14867.1"/>
    <property type="molecule type" value="Genomic_DNA"/>
</dbReference>
<protein>
    <submittedName>
        <fullName evidence="2">Glutaredoxin-like protein</fullName>
    </submittedName>
</protein>
<evidence type="ECO:0000313" key="2">
    <source>
        <dbReference type="EMBL" id="RFT14867.1"/>
    </source>
</evidence>
<proteinExistence type="predicted"/>
<dbReference type="PANTHER" id="PTHR37170">
    <property type="entry name" value="GLUTAREDOXIN-RELATED"/>
    <property type="match status" value="1"/>
</dbReference>
<dbReference type="NCBIfam" id="TIGR02187">
    <property type="entry name" value="PDO_seleno_TRX"/>
    <property type="match status" value="1"/>
</dbReference>
<dbReference type="Proteomes" id="UP000257323">
    <property type="component" value="Unassembled WGS sequence"/>
</dbReference>
<dbReference type="PANTHER" id="PTHR37170:SF1">
    <property type="entry name" value="GLUTAREDOXIN-LIKE PROTEIN"/>
    <property type="match status" value="1"/>
</dbReference>
<comment type="caution">
    <text evidence="2">The sequence shown here is derived from an EMBL/GenBank/DDBJ whole genome shotgun (WGS) entry which is preliminary data.</text>
</comment>
<reference evidence="2 3" key="1">
    <citation type="submission" date="2018-08" db="EMBL/GenBank/DDBJ databases">
        <title>Genome analysis of the thermophilic bacterium of the candidate phylum Aminicenantes from deep subsurface aquifer revealed its physiology and ecological role.</title>
        <authorList>
            <person name="Kadnikov V.V."/>
            <person name="Mardanov A.V."/>
            <person name="Beletsky A.V."/>
            <person name="Karnachuk O.V."/>
            <person name="Ravin N.V."/>
        </authorList>
    </citation>
    <scope>NUCLEOTIDE SEQUENCE [LARGE SCALE GENOMIC DNA]</scope>
    <source>
        <strain evidence="2">BY38</strain>
    </source>
</reference>
<accession>A0A3E2BJQ0</accession>
<dbReference type="Gene3D" id="3.40.30.10">
    <property type="entry name" value="Glutaredoxin"/>
    <property type="match status" value="2"/>
</dbReference>
<name>A0A3E2BJQ0_9BACT</name>
<feature type="domain" description="Thioredoxin-like fold" evidence="1">
    <location>
        <begin position="145"/>
        <end position="223"/>
    </location>
</feature>